<dbReference type="Proteomes" id="UP001391051">
    <property type="component" value="Unassembled WGS sequence"/>
</dbReference>
<dbReference type="GeneID" id="92082286"/>
<reference evidence="1 2" key="1">
    <citation type="submission" date="2023-01" db="EMBL/GenBank/DDBJ databases">
        <title>Analysis of 21 Apiospora genomes using comparative genomics revels a genus with tremendous synthesis potential of carbohydrate active enzymes and secondary metabolites.</title>
        <authorList>
            <person name="Sorensen T."/>
        </authorList>
    </citation>
    <scope>NUCLEOTIDE SEQUENCE [LARGE SCALE GENOMIC DNA]</scope>
    <source>
        <strain evidence="1 2">CBS 24483</strain>
    </source>
</reference>
<gene>
    <name evidence="1" type="ORF">PG986_013002</name>
</gene>
<organism evidence="1 2">
    <name type="scientific">Apiospora aurea</name>
    <dbReference type="NCBI Taxonomy" id="335848"/>
    <lineage>
        <taxon>Eukaryota</taxon>
        <taxon>Fungi</taxon>
        <taxon>Dikarya</taxon>
        <taxon>Ascomycota</taxon>
        <taxon>Pezizomycotina</taxon>
        <taxon>Sordariomycetes</taxon>
        <taxon>Xylariomycetidae</taxon>
        <taxon>Amphisphaeriales</taxon>
        <taxon>Apiosporaceae</taxon>
        <taxon>Apiospora</taxon>
    </lineage>
</organism>
<evidence type="ECO:0000313" key="1">
    <source>
        <dbReference type="EMBL" id="KAK7943889.1"/>
    </source>
</evidence>
<proteinExistence type="predicted"/>
<accession>A0ABR1Q1L4</accession>
<sequence length="61" mass="7032">MSLYQVAIETYDRLWWRAGQNRRRETGLSSVLYDASGSDEQVSLLLALRMDRAPDYVHLAS</sequence>
<keyword evidence="2" id="KW-1185">Reference proteome</keyword>
<evidence type="ECO:0000313" key="2">
    <source>
        <dbReference type="Proteomes" id="UP001391051"/>
    </source>
</evidence>
<comment type="caution">
    <text evidence="1">The sequence shown here is derived from an EMBL/GenBank/DDBJ whole genome shotgun (WGS) entry which is preliminary data.</text>
</comment>
<protein>
    <submittedName>
        <fullName evidence="1">Uncharacterized protein</fullName>
    </submittedName>
</protein>
<dbReference type="RefSeq" id="XP_066695920.1">
    <property type="nucleotide sequence ID" value="XM_066849224.1"/>
</dbReference>
<name>A0ABR1Q1L4_9PEZI</name>
<dbReference type="EMBL" id="JAQQWE010000008">
    <property type="protein sequence ID" value="KAK7943889.1"/>
    <property type="molecule type" value="Genomic_DNA"/>
</dbReference>